<dbReference type="EMBL" id="WIUZ02000009">
    <property type="protein sequence ID" value="KAF9783882.1"/>
    <property type="molecule type" value="Genomic_DNA"/>
</dbReference>
<name>A0A9P6L5R8_9AGAM</name>
<evidence type="ECO:0000256" key="4">
    <source>
        <dbReference type="PROSITE-ProRule" id="PRU00175"/>
    </source>
</evidence>
<keyword evidence="3" id="KW-0862">Zinc</keyword>
<feature type="domain" description="RING-type" evidence="5">
    <location>
        <begin position="10"/>
        <end position="52"/>
    </location>
</feature>
<sequence length="111" mass="12533">MLVINPESSCDICLEHFSVDGDQRAPHAPRCGHVFCLRCLKSLTRRVCPMCRTPFQRSEVTKIHLEQQARSSDSSTKLARELHNRINSFVQTGASTSVAHSLAEDCKKFFQ</sequence>
<evidence type="ECO:0000256" key="1">
    <source>
        <dbReference type="ARBA" id="ARBA00022723"/>
    </source>
</evidence>
<evidence type="ECO:0000256" key="3">
    <source>
        <dbReference type="ARBA" id="ARBA00022833"/>
    </source>
</evidence>
<dbReference type="AlphaFoldDB" id="A0A9P6L5R8"/>
<feature type="non-terminal residue" evidence="6">
    <location>
        <position position="111"/>
    </location>
</feature>
<reference evidence="6" key="1">
    <citation type="journal article" date="2020" name="Nat. Commun.">
        <title>Large-scale genome sequencing of mycorrhizal fungi provides insights into the early evolution of symbiotic traits.</title>
        <authorList>
            <person name="Miyauchi S."/>
            <person name="Kiss E."/>
            <person name="Kuo A."/>
            <person name="Drula E."/>
            <person name="Kohler A."/>
            <person name="Sanchez-Garcia M."/>
            <person name="Morin E."/>
            <person name="Andreopoulos B."/>
            <person name="Barry K.W."/>
            <person name="Bonito G."/>
            <person name="Buee M."/>
            <person name="Carver A."/>
            <person name="Chen C."/>
            <person name="Cichocki N."/>
            <person name="Clum A."/>
            <person name="Culley D."/>
            <person name="Crous P.W."/>
            <person name="Fauchery L."/>
            <person name="Girlanda M."/>
            <person name="Hayes R.D."/>
            <person name="Keri Z."/>
            <person name="LaButti K."/>
            <person name="Lipzen A."/>
            <person name="Lombard V."/>
            <person name="Magnuson J."/>
            <person name="Maillard F."/>
            <person name="Murat C."/>
            <person name="Nolan M."/>
            <person name="Ohm R.A."/>
            <person name="Pangilinan J."/>
            <person name="Pereira M.F."/>
            <person name="Perotto S."/>
            <person name="Peter M."/>
            <person name="Pfister S."/>
            <person name="Riley R."/>
            <person name="Sitrit Y."/>
            <person name="Stielow J.B."/>
            <person name="Szollosi G."/>
            <person name="Zifcakova L."/>
            <person name="Stursova M."/>
            <person name="Spatafora J.W."/>
            <person name="Tedersoo L."/>
            <person name="Vaario L.M."/>
            <person name="Yamada A."/>
            <person name="Yan M."/>
            <person name="Wang P."/>
            <person name="Xu J."/>
            <person name="Bruns T."/>
            <person name="Baldrian P."/>
            <person name="Vilgalys R."/>
            <person name="Dunand C."/>
            <person name="Henrissat B."/>
            <person name="Grigoriev I.V."/>
            <person name="Hibbett D."/>
            <person name="Nagy L.G."/>
            <person name="Martin F.M."/>
        </authorList>
    </citation>
    <scope>NUCLEOTIDE SEQUENCE</scope>
    <source>
        <strain evidence="6">UH-Tt-Lm1</strain>
    </source>
</reference>
<dbReference type="Proteomes" id="UP000736335">
    <property type="component" value="Unassembled WGS sequence"/>
</dbReference>
<dbReference type="InterPro" id="IPR013083">
    <property type="entry name" value="Znf_RING/FYVE/PHD"/>
</dbReference>
<dbReference type="PROSITE" id="PS00518">
    <property type="entry name" value="ZF_RING_1"/>
    <property type="match status" value="1"/>
</dbReference>
<dbReference type="GO" id="GO:0008270">
    <property type="term" value="F:zinc ion binding"/>
    <property type="evidence" value="ECO:0007669"/>
    <property type="project" value="UniProtKB-KW"/>
</dbReference>
<dbReference type="SUPFAM" id="SSF57850">
    <property type="entry name" value="RING/U-box"/>
    <property type="match status" value="1"/>
</dbReference>
<evidence type="ECO:0000313" key="7">
    <source>
        <dbReference type="Proteomes" id="UP000736335"/>
    </source>
</evidence>
<keyword evidence="1" id="KW-0479">Metal-binding</keyword>
<evidence type="ECO:0000256" key="2">
    <source>
        <dbReference type="ARBA" id="ARBA00022771"/>
    </source>
</evidence>
<gene>
    <name evidence="6" type="ORF">BJ322DRAFT_974391</name>
</gene>
<evidence type="ECO:0000259" key="5">
    <source>
        <dbReference type="PROSITE" id="PS50089"/>
    </source>
</evidence>
<dbReference type="InterPro" id="IPR017907">
    <property type="entry name" value="Znf_RING_CS"/>
</dbReference>
<dbReference type="SMART" id="SM00184">
    <property type="entry name" value="RING"/>
    <property type="match status" value="1"/>
</dbReference>
<dbReference type="Gene3D" id="3.30.40.10">
    <property type="entry name" value="Zinc/RING finger domain, C3HC4 (zinc finger)"/>
    <property type="match status" value="1"/>
</dbReference>
<dbReference type="OrthoDB" id="6105938at2759"/>
<dbReference type="Pfam" id="PF14634">
    <property type="entry name" value="zf-RING_5"/>
    <property type="match status" value="1"/>
</dbReference>
<dbReference type="InterPro" id="IPR001841">
    <property type="entry name" value="Znf_RING"/>
</dbReference>
<evidence type="ECO:0000313" key="6">
    <source>
        <dbReference type="EMBL" id="KAF9783882.1"/>
    </source>
</evidence>
<accession>A0A9P6L5R8</accession>
<organism evidence="6 7">
    <name type="scientific">Thelephora terrestris</name>
    <dbReference type="NCBI Taxonomy" id="56493"/>
    <lineage>
        <taxon>Eukaryota</taxon>
        <taxon>Fungi</taxon>
        <taxon>Dikarya</taxon>
        <taxon>Basidiomycota</taxon>
        <taxon>Agaricomycotina</taxon>
        <taxon>Agaricomycetes</taxon>
        <taxon>Thelephorales</taxon>
        <taxon>Thelephoraceae</taxon>
        <taxon>Thelephora</taxon>
    </lineage>
</organism>
<comment type="caution">
    <text evidence="6">The sequence shown here is derived from an EMBL/GenBank/DDBJ whole genome shotgun (WGS) entry which is preliminary data.</text>
</comment>
<dbReference type="PROSITE" id="PS50089">
    <property type="entry name" value="ZF_RING_2"/>
    <property type="match status" value="1"/>
</dbReference>
<protein>
    <recommendedName>
        <fullName evidence="5">RING-type domain-containing protein</fullName>
    </recommendedName>
</protein>
<keyword evidence="7" id="KW-1185">Reference proteome</keyword>
<keyword evidence="2 4" id="KW-0863">Zinc-finger</keyword>
<proteinExistence type="predicted"/>
<reference evidence="6" key="2">
    <citation type="submission" date="2020-11" db="EMBL/GenBank/DDBJ databases">
        <authorList>
            <consortium name="DOE Joint Genome Institute"/>
            <person name="Kuo A."/>
            <person name="Miyauchi S."/>
            <person name="Kiss E."/>
            <person name="Drula E."/>
            <person name="Kohler A."/>
            <person name="Sanchez-Garcia M."/>
            <person name="Andreopoulos B."/>
            <person name="Barry K.W."/>
            <person name="Bonito G."/>
            <person name="Buee M."/>
            <person name="Carver A."/>
            <person name="Chen C."/>
            <person name="Cichocki N."/>
            <person name="Clum A."/>
            <person name="Culley D."/>
            <person name="Crous P.W."/>
            <person name="Fauchery L."/>
            <person name="Girlanda M."/>
            <person name="Hayes R."/>
            <person name="Keri Z."/>
            <person name="Labutti K."/>
            <person name="Lipzen A."/>
            <person name="Lombard V."/>
            <person name="Magnuson J."/>
            <person name="Maillard F."/>
            <person name="Morin E."/>
            <person name="Murat C."/>
            <person name="Nolan M."/>
            <person name="Ohm R."/>
            <person name="Pangilinan J."/>
            <person name="Pereira M."/>
            <person name="Perotto S."/>
            <person name="Peter M."/>
            <person name="Riley R."/>
            <person name="Sitrit Y."/>
            <person name="Stielow B."/>
            <person name="Szollosi G."/>
            <person name="Zifcakova L."/>
            <person name="Stursova M."/>
            <person name="Spatafora J.W."/>
            <person name="Tedersoo L."/>
            <person name="Vaario L.-M."/>
            <person name="Yamada A."/>
            <person name="Yan M."/>
            <person name="Wang P."/>
            <person name="Xu J."/>
            <person name="Bruns T."/>
            <person name="Baldrian P."/>
            <person name="Vilgalys R."/>
            <person name="Henrissat B."/>
            <person name="Grigoriev I.V."/>
            <person name="Hibbett D."/>
            <person name="Nagy L.G."/>
            <person name="Martin F.M."/>
        </authorList>
    </citation>
    <scope>NUCLEOTIDE SEQUENCE</scope>
    <source>
        <strain evidence="6">UH-Tt-Lm1</strain>
    </source>
</reference>